<dbReference type="InterPro" id="IPR029063">
    <property type="entry name" value="SAM-dependent_MTases_sf"/>
</dbReference>
<gene>
    <name evidence="2" type="ORF">ACFFHW_00990</name>
</gene>
<evidence type="ECO:0000256" key="1">
    <source>
        <dbReference type="SAM" id="MobiDB-lite"/>
    </source>
</evidence>
<organism evidence="2 3">
    <name type="scientific">Kushneria aurantia</name>
    <dbReference type="NCBI Taxonomy" id="504092"/>
    <lineage>
        <taxon>Bacteria</taxon>
        <taxon>Pseudomonadati</taxon>
        <taxon>Pseudomonadota</taxon>
        <taxon>Gammaproteobacteria</taxon>
        <taxon>Oceanospirillales</taxon>
        <taxon>Halomonadaceae</taxon>
        <taxon>Kushneria</taxon>
    </lineage>
</organism>
<feature type="compositionally biased region" description="Basic and acidic residues" evidence="1">
    <location>
        <begin position="469"/>
        <end position="485"/>
    </location>
</feature>
<dbReference type="RefSeq" id="WP_019953011.1">
    <property type="nucleotide sequence ID" value="NZ_JBHLVX010000004.1"/>
</dbReference>
<feature type="region of interest" description="Disordered" evidence="1">
    <location>
        <begin position="502"/>
        <end position="566"/>
    </location>
</feature>
<keyword evidence="3" id="KW-1185">Reference proteome</keyword>
<dbReference type="EMBL" id="JBHLVX010000004">
    <property type="protein sequence ID" value="MFC0266582.1"/>
    <property type="molecule type" value="Genomic_DNA"/>
</dbReference>
<reference evidence="2 3" key="1">
    <citation type="submission" date="2024-09" db="EMBL/GenBank/DDBJ databases">
        <authorList>
            <person name="Sun Q."/>
            <person name="Mori K."/>
        </authorList>
    </citation>
    <scope>NUCLEOTIDE SEQUENCE [LARGE SCALE GENOMIC DNA]</scope>
    <source>
        <strain evidence="2 3">CCM 7415</strain>
    </source>
</reference>
<sequence>MTHNSVISQLAQASMFWQPAHAQPGEWLAHLPFLFWLVEAHSPRRVVSLGVVDGTPHFALCQAISRLRLDTLAFAVPGRQPHSERAYEALSSGNAQHYGAFSQLVDSEPVRAAEQFDNDSVDLLLLELTADREDLPYLLERWLPRLSSRAVVLVPQIGRHDPQCRLFRDFNALAGRFRAFQFPHGSGLGVLSVGDNPTPLLESLLSFGESASGQQVVREVFAHLGRALQEGERRRELQHRSEALDVSLREAAERLDTLTQEYQGVQASLAQSREEAADVRQRLEKSVERHATERGQLAERASLLQEWRDELKTETGQWRERFATQQRQLESSEQTLKALRQEQQSQQAAHEKALASLQQSLDDEKQQHQYWRSRADESSRSLEAEAHQRESLDVQNAELAQQLTAAGEAREAAESSLEAAHQRIEEQQGAALEVQKALDERFEELSKLTQMLTEAQEGKAEADASLASAEREVEEAKRQVQEKQRSIDTRFRELAKLTEMLEENEQTRDKLSRQLSESQAREERKVEEQRRARADERARHAKEIDKARADGERRVEEQRRARTAERRRYNTDLAALEQERDRQSSEIVQLVRELENARAPKLLADPMALRPARYRHKSPGRKQARLVKREVEELVASGQFHAEWYLNTYPDVAQSQNFAAAPARHYLLFGGYEGRNPNPEFDSTGYLSLYPDVLFRGMNPLLHYIRFGQREERQTRLS</sequence>
<feature type="compositionally biased region" description="Basic and acidic residues" evidence="1">
    <location>
        <begin position="519"/>
        <end position="566"/>
    </location>
</feature>
<feature type="compositionally biased region" description="Basic and acidic residues" evidence="1">
    <location>
        <begin position="362"/>
        <end position="389"/>
    </location>
</feature>
<dbReference type="Gene3D" id="3.40.50.150">
    <property type="entry name" value="Vaccinia Virus protein VP39"/>
    <property type="match status" value="1"/>
</dbReference>
<comment type="caution">
    <text evidence="2">The sequence shown here is derived from an EMBL/GenBank/DDBJ whole genome shotgun (WGS) entry which is preliminary data.</text>
</comment>
<evidence type="ECO:0000313" key="3">
    <source>
        <dbReference type="Proteomes" id="UP001589814"/>
    </source>
</evidence>
<name>A0ABV6FYV3_9GAMM</name>
<protein>
    <recommendedName>
        <fullName evidence="4">Chromosome partition protein Smc</fullName>
    </recommendedName>
</protein>
<dbReference type="Proteomes" id="UP001589814">
    <property type="component" value="Unassembled WGS sequence"/>
</dbReference>
<evidence type="ECO:0008006" key="4">
    <source>
        <dbReference type="Google" id="ProtNLM"/>
    </source>
</evidence>
<accession>A0ABV6FYV3</accession>
<proteinExistence type="predicted"/>
<evidence type="ECO:0000313" key="2">
    <source>
        <dbReference type="EMBL" id="MFC0266582.1"/>
    </source>
</evidence>
<feature type="region of interest" description="Disordered" evidence="1">
    <location>
        <begin position="353"/>
        <end position="389"/>
    </location>
</feature>
<feature type="region of interest" description="Disordered" evidence="1">
    <location>
        <begin position="456"/>
        <end position="485"/>
    </location>
</feature>